<protein>
    <recommendedName>
        <fullName evidence="3">pyruvate kinase</fullName>
        <ecNumber evidence="3">2.7.1.40</ecNumber>
    </recommendedName>
</protein>
<evidence type="ECO:0000256" key="9">
    <source>
        <dbReference type="ARBA" id="ARBA00022842"/>
    </source>
</evidence>
<dbReference type="Gene3D" id="3.20.20.60">
    <property type="entry name" value="Phosphoenolpyruvate-binding domains"/>
    <property type="match status" value="1"/>
</dbReference>
<dbReference type="InterPro" id="IPR015813">
    <property type="entry name" value="Pyrv/PenolPyrv_kinase-like_dom"/>
</dbReference>
<evidence type="ECO:0000256" key="7">
    <source>
        <dbReference type="ARBA" id="ARBA00022777"/>
    </source>
</evidence>
<gene>
    <name evidence="13" type="ORF">LEA_06877</name>
</gene>
<dbReference type="InterPro" id="IPR015806">
    <property type="entry name" value="Pyrv_Knase_insert_dom_sf"/>
</dbReference>
<dbReference type="GO" id="GO:0030955">
    <property type="term" value="F:potassium ion binding"/>
    <property type="evidence" value="ECO:0007669"/>
    <property type="project" value="InterPro"/>
</dbReference>
<keyword evidence="11 13" id="KW-0670">Pyruvate</keyword>
<dbReference type="InterPro" id="IPR001697">
    <property type="entry name" value="Pyr_Knase"/>
</dbReference>
<keyword evidence="9" id="KW-0460">Magnesium</keyword>
<keyword evidence="6" id="KW-0547">Nucleotide-binding</keyword>
<dbReference type="InterPro" id="IPR011037">
    <property type="entry name" value="Pyrv_Knase-like_insert_dom_sf"/>
</dbReference>
<dbReference type="FunFam" id="2.40.33.10:FF:000001">
    <property type="entry name" value="Pyruvate kinase"/>
    <property type="match status" value="1"/>
</dbReference>
<dbReference type="PANTHER" id="PTHR11817">
    <property type="entry name" value="PYRUVATE KINASE"/>
    <property type="match status" value="1"/>
</dbReference>
<name>K1UL26_9ZZZZ</name>
<comment type="similarity">
    <text evidence="2">Belongs to the pyruvate kinase family.</text>
</comment>
<proteinExistence type="inferred from homology"/>
<dbReference type="SUPFAM" id="SSF50800">
    <property type="entry name" value="PK beta-barrel domain-like"/>
    <property type="match status" value="1"/>
</dbReference>
<dbReference type="InterPro" id="IPR015793">
    <property type="entry name" value="Pyrv_Knase_brl"/>
</dbReference>
<keyword evidence="8" id="KW-0067">ATP-binding</keyword>
<dbReference type="GO" id="GO:0004743">
    <property type="term" value="F:pyruvate kinase activity"/>
    <property type="evidence" value="ECO:0007669"/>
    <property type="project" value="UniProtKB-EC"/>
</dbReference>
<reference evidence="13" key="1">
    <citation type="journal article" date="2013" name="Environ. Microbiol.">
        <title>Microbiota from the distal guts of lean and obese adolescents exhibit partial functional redundancy besides clear differences in community structure.</title>
        <authorList>
            <person name="Ferrer M."/>
            <person name="Ruiz A."/>
            <person name="Lanza F."/>
            <person name="Haange S.B."/>
            <person name="Oberbach A."/>
            <person name="Till H."/>
            <person name="Bargiela R."/>
            <person name="Campoy C."/>
            <person name="Segura M.T."/>
            <person name="Richter M."/>
            <person name="von Bergen M."/>
            <person name="Seifert J."/>
            <person name="Suarez A."/>
        </authorList>
    </citation>
    <scope>NUCLEOTIDE SEQUENCE</scope>
</reference>
<dbReference type="UniPathway" id="UPA00109">
    <property type="reaction ID" value="UER00188"/>
</dbReference>
<dbReference type="SUPFAM" id="SSF51621">
    <property type="entry name" value="Phosphoenolpyruvate/pyruvate domain"/>
    <property type="match status" value="1"/>
</dbReference>
<keyword evidence="4 13" id="KW-0808">Transferase</keyword>
<evidence type="ECO:0000256" key="1">
    <source>
        <dbReference type="ARBA" id="ARBA00004997"/>
    </source>
</evidence>
<keyword evidence="5" id="KW-0479">Metal-binding</keyword>
<organism evidence="13">
    <name type="scientific">human gut metagenome</name>
    <dbReference type="NCBI Taxonomy" id="408170"/>
    <lineage>
        <taxon>unclassified sequences</taxon>
        <taxon>metagenomes</taxon>
        <taxon>organismal metagenomes</taxon>
    </lineage>
</organism>
<comment type="pathway">
    <text evidence="1">Carbohydrate degradation; glycolysis; pyruvate from D-glyceraldehyde 3-phosphate: step 5/5.</text>
</comment>
<dbReference type="Gene3D" id="2.40.33.10">
    <property type="entry name" value="PK beta-barrel domain-like"/>
    <property type="match status" value="1"/>
</dbReference>
<accession>K1UL26</accession>
<dbReference type="EC" id="2.7.1.40" evidence="3"/>
<feature type="domain" description="Pyruvate kinase barrel" evidence="12">
    <location>
        <begin position="5"/>
        <end position="177"/>
    </location>
</feature>
<evidence type="ECO:0000256" key="3">
    <source>
        <dbReference type="ARBA" id="ARBA00012142"/>
    </source>
</evidence>
<evidence type="ECO:0000256" key="10">
    <source>
        <dbReference type="ARBA" id="ARBA00023152"/>
    </source>
</evidence>
<dbReference type="Pfam" id="PF00224">
    <property type="entry name" value="PK"/>
    <property type="match status" value="1"/>
</dbReference>
<evidence type="ECO:0000259" key="12">
    <source>
        <dbReference type="Pfam" id="PF00224"/>
    </source>
</evidence>
<comment type="caution">
    <text evidence="13">The sequence shown here is derived from an EMBL/GenBank/DDBJ whole genome shotgun (WGS) entry which is preliminary data.</text>
</comment>
<evidence type="ECO:0000313" key="13">
    <source>
        <dbReference type="EMBL" id="EKC72181.1"/>
    </source>
</evidence>
<dbReference type="GO" id="GO:0005524">
    <property type="term" value="F:ATP binding"/>
    <property type="evidence" value="ECO:0007669"/>
    <property type="project" value="UniProtKB-KW"/>
</dbReference>
<dbReference type="InterPro" id="IPR040442">
    <property type="entry name" value="Pyrv_kinase-like_dom_sf"/>
</dbReference>
<dbReference type="GO" id="GO:0000287">
    <property type="term" value="F:magnesium ion binding"/>
    <property type="evidence" value="ECO:0007669"/>
    <property type="project" value="InterPro"/>
</dbReference>
<keyword evidence="7 13" id="KW-0418">Kinase</keyword>
<dbReference type="GO" id="GO:0016301">
    <property type="term" value="F:kinase activity"/>
    <property type="evidence" value="ECO:0007669"/>
    <property type="project" value="UniProtKB-KW"/>
</dbReference>
<evidence type="ECO:0000256" key="2">
    <source>
        <dbReference type="ARBA" id="ARBA00008663"/>
    </source>
</evidence>
<evidence type="ECO:0000256" key="11">
    <source>
        <dbReference type="ARBA" id="ARBA00023317"/>
    </source>
</evidence>
<evidence type="ECO:0000256" key="4">
    <source>
        <dbReference type="ARBA" id="ARBA00022679"/>
    </source>
</evidence>
<evidence type="ECO:0000256" key="8">
    <source>
        <dbReference type="ARBA" id="ARBA00022840"/>
    </source>
</evidence>
<keyword evidence="10" id="KW-0324">Glycolysis</keyword>
<sequence length="183" mass="19777">MWGEKKTKIVATLSDFRANEEFVRGLFEAGMDVVRINSAHVTEEGAAKIVEAVRRVNPAIPVILDTKGPEIRVTAVADEYGGAIGFQTGERVKVRGTADGEPSTRDTIYFNVATVVRDIAVGARLLIADGELELRVTDKTDEELMCEFVRGGTLRSRKSVNVPGMKIDLPSVTEKTAASSNGP</sequence>
<evidence type="ECO:0000256" key="5">
    <source>
        <dbReference type="ARBA" id="ARBA00022723"/>
    </source>
</evidence>
<dbReference type="EMBL" id="AJWY01004509">
    <property type="protein sequence ID" value="EKC72181.1"/>
    <property type="molecule type" value="Genomic_DNA"/>
</dbReference>
<evidence type="ECO:0000256" key="6">
    <source>
        <dbReference type="ARBA" id="ARBA00022741"/>
    </source>
</evidence>
<dbReference type="AlphaFoldDB" id="K1UL26"/>